<dbReference type="Gene3D" id="3.30.450.30">
    <property type="entry name" value="Dynein light chain 2a, cytoplasmic"/>
    <property type="match status" value="1"/>
</dbReference>
<protein>
    <submittedName>
        <fullName evidence="1">Late endosomal/lysosomal adaptor and MAPK and MTOR activator 5</fullName>
    </submittedName>
</protein>
<dbReference type="InterPro" id="IPR024135">
    <property type="entry name" value="LAMTOR5"/>
</dbReference>
<sequence>MESELEKLAGEIGREEMLLQFKNFSGCMEVSGVRANFRVSKEQVKGVLCVDESGLNVCSRGTLSNAAGDAAVDLLKLASNLEPNLPMSSIVIELTGIDGSALSMTKQGVLTTAIHRIDRKSRDFD</sequence>
<dbReference type="AlphaFoldDB" id="A0A1I8EJH0"/>
<dbReference type="STRING" id="6293.A0A1I8EJH0"/>
<dbReference type="WBParaSite" id="maker-PairedContig_2580-snap-gene-3.25-mRNA-1">
    <property type="protein sequence ID" value="maker-PairedContig_2580-snap-gene-3.25-mRNA-1"/>
    <property type="gene ID" value="maker-PairedContig_2580-snap-gene-3.25"/>
</dbReference>
<name>A0A1I8EJH0_WUCBA</name>
<organism evidence="1">
    <name type="scientific">Wuchereria bancrofti</name>
    <dbReference type="NCBI Taxonomy" id="6293"/>
    <lineage>
        <taxon>Eukaryota</taxon>
        <taxon>Metazoa</taxon>
        <taxon>Ecdysozoa</taxon>
        <taxon>Nematoda</taxon>
        <taxon>Chromadorea</taxon>
        <taxon>Rhabditida</taxon>
        <taxon>Spirurina</taxon>
        <taxon>Spiruromorpha</taxon>
        <taxon>Filarioidea</taxon>
        <taxon>Onchocercidae</taxon>
        <taxon>Wuchereria</taxon>
    </lineage>
</organism>
<accession>A0A1I8EJH0</accession>
<dbReference type="GO" id="GO:0043066">
    <property type="term" value="P:negative regulation of apoptotic process"/>
    <property type="evidence" value="ECO:0007669"/>
    <property type="project" value="InterPro"/>
</dbReference>
<proteinExistence type="predicted"/>
<reference evidence="1" key="1">
    <citation type="submission" date="2016-11" db="UniProtKB">
        <authorList>
            <consortium name="WormBaseParasite"/>
        </authorList>
    </citation>
    <scope>IDENTIFICATION</scope>
    <source>
        <strain evidence="1">pt0022</strain>
    </source>
</reference>
<dbReference type="Pfam" id="PF16672">
    <property type="entry name" value="LAMTOR5"/>
    <property type="match status" value="1"/>
</dbReference>
<evidence type="ECO:0000313" key="1">
    <source>
        <dbReference type="WBParaSite" id="maker-PairedContig_2580-snap-gene-3.25-mRNA-1"/>
    </source>
</evidence>
<dbReference type="GO" id="GO:0071986">
    <property type="term" value="C:Ragulator complex"/>
    <property type="evidence" value="ECO:0007669"/>
    <property type="project" value="InterPro"/>
</dbReference>